<dbReference type="Proteomes" id="UP001164929">
    <property type="component" value="Chromosome 8"/>
</dbReference>
<protein>
    <submittedName>
        <fullName evidence="1">Uncharacterized protein</fullName>
    </submittedName>
</protein>
<accession>A0AAD6QFN0</accession>
<gene>
    <name evidence="1" type="ORF">NC653_022174</name>
</gene>
<keyword evidence="2" id="KW-1185">Reference proteome</keyword>
<proteinExistence type="predicted"/>
<comment type="caution">
    <text evidence="1">The sequence shown here is derived from an EMBL/GenBank/DDBJ whole genome shotgun (WGS) entry which is preliminary data.</text>
</comment>
<evidence type="ECO:0000313" key="1">
    <source>
        <dbReference type="EMBL" id="KAJ6989516.1"/>
    </source>
</evidence>
<evidence type="ECO:0000313" key="2">
    <source>
        <dbReference type="Proteomes" id="UP001164929"/>
    </source>
</evidence>
<organism evidence="1 2">
    <name type="scientific">Populus alba x Populus x berolinensis</name>
    <dbReference type="NCBI Taxonomy" id="444605"/>
    <lineage>
        <taxon>Eukaryota</taxon>
        <taxon>Viridiplantae</taxon>
        <taxon>Streptophyta</taxon>
        <taxon>Embryophyta</taxon>
        <taxon>Tracheophyta</taxon>
        <taxon>Spermatophyta</taxon>
        <taxon>Magnoliopsida</taxon>
        <taxon>eudicotyledons</taxon>
        <taxon>Gunneridae</taxon>
        <taxon>Pentapetalae</taxon>
        <taxon>rosids</taxon>
        <taxon>fabids</taxon>
        <taxon>Malpighiales</taxon>
        <taxon>Salicaceae</taxon>
        <taxon>Saliceae</taxon>
        <taxon>Populus</taxon>
    </lineage>
</organism>
<reference evidence="1" key="1">
    <citation type="journal article" date="2023" name="Mol. Ecol. Resour.">
        <title>Chromosome-level genome assembly of a triploid poplar Populus alba 'Berolinensis'.</title>
        <authorList>
            <person name="Chen S."/>
            <person name="Yu Y."/>
            <person name="Wang X."/>
            <person name="Wang S."/>
            <person name="Zhang T."/>
            <person name="Zhou Y."/>
            <person name="He R."/>
            <person name="Meng N."/>
            <person name="Wang Y."/>
            <person name="Liu W."/>
            <person name="Liu Z."/>
            <person name="Liu J."/>
            <person name="Guo Q."/>
            <person name="Huang H."/>
            <person name="Sederoff R.R."/>
            <person name="Wang G."/>
            <person name="Qu G."/>
            <person name="Chen S."/>
        </authorList>
    </citation>
    <scope>NUCLEOTIDE SEQUENCE</scope>
    <source>
        <strain evidence="1">SC-2020</strain>
    </source>
</reference>
<name>A0AAD6QFN0_9ROSI</name>
<dbReference type="AlphaFoldDB" id="A0AAD6QFN0"/>
<sequence length="60" mass="6850">MVCPRQGNRTYPSPNMRRIQLMDRNEALKEDLLVDKALYVSVTFIQLGRGGCGIPLYGFF</sequence>
<dbReference type="EMBL" id="JAQIZT010000008">
    <property type="protein sequence ID" value="KAJ6989516.1"/>
    <property type="molecule type" value="Genomic_DNA"/>
</dbReference>